<evidence type="ECO:0000313" key="3">
    <source>
        <dbReference type="EMBL" id="CAD6445552.1"/>
    </source>
</evidence>
<sequence>MTQPSTACCKGTPVPLHGPEYKLSGEFIDIDGTKYYMSGPENATSAILLVYDIFGFWTQTLLGADILAATKTSSSPHGIKVFVPDFFGPGNEADIAYWPADTDEKWDYILKVFREQAEKEKNLKKLEEFMNILTKRHEARNVKSWGVAGYCWGAKIVTLASQEGTIFKAGAQTHPSLVDPEDAKLVTIPQIVLLSKNEDKEQCKAYENNMKVDKYFEAFNDQVHGWMSSMGDLENPRTREDDEYDYDVNLCHGNSKAFYYLETSNPPVKSSSPNHRWHGEHRGRGDNPDETGSAGGVGSDSDDFLYIIIFDDLRGTKSSETFRSAYWGTFDFIGIKVDSE</sequence>
<protein>
    <submittedName>
        <fullName evidence="3">5d4dcfa5-786e-405e-a4b6-cfe5fe2efe5f</fullName>
    </submittedName>
</protein>
<feature type="compositionally biased region" description="Polar residues" evidence="1">
    <location>
        <begin position="263"/>
        <end position="274"/>
    </location>
</feature>
<feature type="domain" description="Dienelactone hydrolase" evidence="2">
    <location>
        <begin position="36"/>
        <end position="199"/>
    </location>
</feature>
<feature type="region of interest" description="Disordered" evidence="1">
    <location>
        <begin position="263"/>
        <end position="298"/>
    </location>
</feature>
<dbReference type="Gene3D" id="3.40.50.1820">
    <property type="entry name" value="alpha/beta hydrolase"/>
    <property type="match status" value="1"/>
</dbReference>
<dbReference type="Pfam" id="PF01738">
    <property type="entry name" value="DLH"/>
    <property type="match status" value="1"/>
</dbReference>
<evidence type="ECO:0000313" key="4">
    <source>
        <dbReference type="Proteomes" id="UP000624404"/>
    </source>
</evidence>
<accession>A0A8H2VVW0</accession>
<reference evidence="3" key="1">
    <citation type="submission" date="2020-10" db="EMBL/GenBank/DDBJ databases">
        <authorList>
            <person name="Kusch S."/>
        </authorList>
    </citation>
    <scope>NUCLEOTIDE SEQUENCE</scope>
    <source>
        <strain evidence="3">SwB9</strain>
    </source>
</reference>
<name>A0A8H2VVW0_9HELO</name>
<dbReference type="AlphaFoldDB" id="A0A8H2VVW0"/>
<dbReference type="Proteomes" id="UP000624404">
    <property type="component" value="Unassembled WGS sequence"/>
</dbReference>
<comment type="caution">
    <text evidence="3">The sequence shown here is derived from an EMBL/GenBank/DDBJ whole genome shotgun (WGS) entry which is preliminary data.</text>
</comment>
<dbReference type="SUPFAM" id="SSF53474">
    <property type="entry name" value="alpha/beta-Hydrolases"/>
    <property type="match status" value="1"/>
</dbReference>
<evidence type="ECO:0000259" key="2">
    <source>
        <dbReference type="Pfam" id="PF01738"/>
    </source>
</evidence>
<dbReference type="InterPro" id="IPR029058">
    <property type="entry name" value="AB_hydrolase_fold"/>
</dbReference>
<dbReference type="InterPro" id="IPR002925">
    <property type="entry name" value="Dienelactn_hydro"/>
</dbReference>
<dbReference type="GO" id="GO:0016787">
    <property type="term" value="F:hydrolase activity"/>
    <property type="evidence" value="ECO:0007669"/>
    <property type="project" value="InterPro"/>
</dbReference>
<evidence type="ECO:0000256" key="1">
    <source>
        <dbReference type="SAM" id="MobiDB-lite"/>
    </source>
</evidence>
<dbReference type="PANTHER" id="PTHR47668">
    <property type="entry name" value="DIENELACTONE HYDROLASE FAMILY PROTEIN (AFU_ORTHOLOGUE AFUA_6G01940)"/>
    <property type="match status" value="1"/>
</dbReference>
<dbReference type="EMBL" id="CAJHIA010000016">
    <property type="protein sequence ID" value="CAD6445552.1"/>
    <property type="molecule type" value="Genomic_DNA"/>
</dbReference>
<proteinExistence type="predicted"/>
<organism evidence="3 4">
    <name type="scientific">Sclerotinia trifoliorum</name>
    <dbReference type="NCBI Taxonomy" id="28548"/>
    <lineage>
        <taxon>Eukaryota</taxon>
        <taxon>Fungi</taxon>
        <taxon>Dikarya</taxon>
        <taxon>Ascomycota</taxon>
        <taxon>Pezizomycotina</taxon>
        <taxon>Leotiomycetes</taxon>
        <taxon>Helotiales</taxon>
        <taxon>Sclerotiniaceae</taxon>
        <taxon>Sclerotinia</taxon>
    </lineage>
</organism>
<keyword evidence="4" id="KW-1185">Reference proteome</keyword>
<dbReference type="PANTHER" id="PTHR47668:SF1">
    <property type="entry name" value="DIENELACTONE HYDROLASE DOMAIN-CONTAINING PROTEIN-RELATED"/>
    <property type="match status" value="1"/>
</dbReference>
<gene>
    <name evidence="3" type="ORF">SCLTRI_LOCUS5342</name>
</gene>
<dbReference type="OrthoDB" id="2147163at2759"/>